<keyword evidence="3" id="KW-1185">Reference proteome</keyword>
<dbReference type="EMBL" id="JBHRWK010000022">
    <property type="protein sequence ID" value="MFC3451062.1"/>
    <property type="molecule type" value="Genomic_DNA"/>
</dbReference>
<evidence type="ECO:0000313" key="2">
    <source>
        <dbReference type="EMBL" id="MFC3451062.1"/>
    </source>
</evidence>
<reference evidence="3" key="1">
    <citation type="journal article" date="2019" name="Int. J. Syst. Evol. Microbiol.">
        <title>The Global Catalogue of Microorganisms (GCM) 10K type strain sequencing project: providing services to taxonomists for standard genome sequencing and annotation.</title>
        <authorList>
            <consortium name="The Broad Institute Genomics Platform"/>
            <consortium name="The Broad Institute Genome Sequencing Center for Infectious Disease"/>
            <person name="Wu L."/>
            <person name="Ma J."/>
        </authorList>
    </citation>
    <scope>NUCLEOTIDE SEQUENCE [LARGE SCALE GENOMIC DNA]</scope>
    <source>
        <strain evidence="3">CGMCC 4.7676</strain>
    </source>
</reference>
<organism evidence="2 3">
    <name type="scientific">Amycolatopsis speibonae</name>
    <dbReference type="NCBI Taxonomy" id="1450224"/>
    <lineage>
        <taxon>Bacteria</taxon>
        <taxon>Bacillati</taxon>
        <taxon>Actinomycetota</taxon>
        <taxon>Actinomycetes</taxon>
        <taxon>Pseudonocardiales</taxon>
        <taxon>Pseudonocardiaceae</taxon>
        <taxon>Amycolatopsis</taxon>
    </lineage>
</organism>
<comment type="caution">
    <text evidence="2">The sequence shown here is derived from an EMBL/GenBank/DDBJ whole genome shotgun (WGS) entry which is preliminary data.</text>
</comment>
<accession>A0ABV7NXW7</accession>
<feature type="transmembrane region" description="Helical" evidence="1">
    <location>
        <begin position="46"/>
        <end position="67"/>
    </location>
</feature>
<name>A0ABV7NXW7_9PSEU</name>
<sequence length="139" mass="15510">MTITQYQILATRRQAFDTLMWQVPALSLTAQSFLLSLAYGAQSSSLAAAVAGLLSTIVSAMSIQLLLRQRQNEVTDSVLLHRIERDHGWPEIFATGEFRARTAGRVRRRVIRLRSYRIWTGGLALFGIAGFSAFLRAVL</sequence>
<keyword evidence="1" id="KW-0812">Transmembrane</keyword>
<keyword evidence="1" id="KW-1133">Transmembrane helix</keyword>
<feature type="transmembrane region" description="Helical" evidence="1">
    <location>
        <begin position="21"/>
        <end position="40"/>
    </location>
</feature>
<proteinExistence type="predicted"/>
<feature type="transmembrane region" description="Helical" evidence="1">
    <location>
        <begin position="116"/>
        <end position="135"/>
    </location>
</feature>
<keyword evidence="1" id="KW-0472">Membrane</keyword>
<evidence type="ECO:0000313" key="3">
    <source>
        <dbReference type="Proteomes" id="UP001595645"/>
    </source>
</evidence>
<dbReference type="Proteomes" id="UP001595645">
    <property type="component" value="Unassembled WGS sequence"/>
</dbReference>
<protein>
    <submittedName>
        <fullName evidence="2">Uncharacterized protein</fullName>
    </submittedName>
</protein>
<dbReference type="RefSeq" id="WP_378239818.1">
    <property type="nucleotide sequence ID" value="NZ_JBHRWK010000022.1"/>
</dbReference>
<evidence type="ECO:0000256" key="1">
    <source>
        <dbReference type="SAM" id="Phobius"/>
    </source>
</evidence>
<gene>
    <name evidence="2" type="ORF">ACFOSH_16660</name>
</gene>